<evidence type="ECO:0000313" key="1">
    <source>
        <dbReference type="EMBL" id="KAK0135472.1"/>
    </source>
</evidence>
<dbReference type="AlphaFoldDB" id="A0AA47NTA7"/>
<reference evidence="1" key="1">
    <citation type="journal article" date="2023" name="Front. Mar. Sci.">
        <title>A new Merluccius polli reference genome to investigate the effects of global change in West African waters.</title>
        <authorList>
            <person name="Mateo J.L."/>
            <person name="Blanco-Fernandez C."/>
            <person name="Garcia-Vazquez E."/>
            <person name="Machado-Schiaffino G."/>
        </authorList>
    </citation>
    <scope>NUCLEOTIDE SEQUENCE</scope>
    <source>
        <strain evidence="1">C29</strain>
        <tissue evidence="1">Fin</tissue>
    </source>
</reference>
<organism evidence="1 2">
    <name type="scientific">Merluccius polli</name>
    <name type="common">Benguela hake</name>
    <name type="synonym">Merluccius cadenati</name>
    <dbReference type="NCBI Taxonomy" id="89951"/>
    <lineage>
        <taxon>Eukaryota</taxon>
        <taxon>Metazoa</taxon>
        <taxon>Chordata</taxon>
        <taxon>Craniata</taxon>
        <taxon>Vertebrata</taxon>
        <taxon>Euteleostomi</taxon>
        <taxon>Actinopterygii</taxon>
        <taxon>Neopterygii</taxon>
        <taxon>Teleostei</taxon>
        <taxon>Neoteleostei</taxon>
        <taxon>Acanthomorphata</taxon>
        <taxon>Zeiogadaria</taxon>
        <taxon>Gadariae</taxon>
        <taxon>Gadiformes</taxon>
        <taxon>Gadoidei</taxon>
        <taxon>Merlucciidae</taxon>
        <taxon>Merluccius</taxon>
    </lineage>
</organism>
<protein>
    <submittedName>
        <fullName evidence="1">Uncharacterized protein</fullName>
    </submittedName>
</protein>
<accession>A0AA47NTA7</accession>
<evidence type="ECO:0000313" key="2">
    <source>
        <dbReference type="Proteomes" id="UP001174136"/>
    </source>
</evidence>
<sequence length="198" mass="23308">MSSIIWSIGTDRFSKKELKARSNTQLKENSHLKIAILRGNLQRLKKAFHEVTDFEKPALTEIRDNLRERIKILRRVEFHHRDRKRRMKERVDFKYLSKLLGDKRSGELKATKEQVEEHLQVHSDPRREDSLEEMEKLIKPANYLLRHRGTKLAGCQQLSQGQRKISPRTKWHSVQGVQVLRKAQKTGGSMKEEPPRVS</sequence>
<proteinExistence type="predicted"/>
<name>A0AA47NTA7_MERPO</name>
<dbReference type="EMBL" id="JAOPHQ010005424">
    <property type="protein sequence ID" value="KAK0135472.1"/>
    <property type="molecule type" value="Genomic_DNA"/>
</dbReference>
<comment type="caution">
    <text evidence="1">The sequence shown here is derived from an EMBL/GenBank/DDBJ whole genome shotgun (WGS) entry which is preliminary data.</text>
</comment>
<gene>
    <name evidence="1" type="ORF">N1851_028683</name>
</gene>
<keyword evidence="2" id="KW-1185">Reference proteome</keyword>
<dbReference type="Proteomes" id="UP001174136">
    <property type="component" value="Unassembled WGS sequence"/>
</dbReference>